<reference evidence="2" key="4">
    <citation type="submission" date="2025-09" db="UniProtKB">
        <authorList>
            <consortium name="Ensembl"/>
        </authorList>
    </citation>
    <scope>IDENTIFICATION</scope>
    <source>
        <strain evidence="2">17573</strain>
    </source>
</reference>
<keyword evidence="1" id="KW-0472">Membrane</keyword>
<keyword evidence="1" id="KW-1133">Transmembrane helix</keyword>
<accession>A0A5F7ZZP6</accession>
<feature type="transmembrane region" description="Helical" evidence="1">
    <location>
        <begin position="134"/>
        <end position="152"/>
    </location>
</feature>
<keyword evidence="3" id="KW-1185">Reference proteome</keyword>
<reference evidence="2" key="3">
    <citation type="submission" date="2025-08" db="UniProtKB">
        <authorList>
            <consortium name="Ensembl"/>
        </authorList>
    </citation>
    <scope>IDENTIFICATION</scope>
    <source>
        <strain evidence="2">17573</strain>
    </source>
</reference>
<dbReference type="VEuPathDB" id="HostDB:ENSMMUG00000052004"/>
<dbReference type="AlphaFoldDB" id="A0A5F7ZZP6"/>
<dbReference type="Ensembl" id="ENSMMUT00000089599.1">
    <property type="protein sequence ID" value="ENSMMUP00000070134.1"/>
    <property type="gene ID" value="ENSMMUG00000052004.1"/>
</dbReference>
<reference evidence="2" key="2">
    <citation type="submission" date="2019-01" db="EMBL/GenBank/DDBJ databases">
        <authorList>
            <person name="Graves T."/>
            <person name="Eichler E.E."/>
            <person name="Wilson R.K."/>
        </authorList>
    </citation>
    <scope>NUCLEOTIDE SEQUENCE [LARGE SCALE GENOMIC DNA]</scope>
    <source>
        <strain evidence="2">17573</strain>
    </source>
</reference>
<name>A0A5F7ZZP6_MACMU</name>
<organism evidence="2 3">
    <name type="scientific">Macaca mulatta</name>
    <name type="common">Rhesus macaque</name>
    <dbReference type="NCBI Taxonomy" id="9544"/>
    <lineage>
        <taxon>Eukaryota</taxon>
        <taxon>Metazoa</taxon>
        <taxon>Chordata</taxon>
        <taxon>Craniata</taxon>
        <taxon>Vertebrata</taxon>
        <taxon>Euteleostomi</taxon>
        <taxon>Mammalia</taxon>
        <taxon>Eutheria</taxon>
        <taxon>Euarchontoglires</taxon>
        <taxon>Primates</taxon>
        <taxon>Haplorrhini</taxon>
        <taxon>Catarrhini</taxon>
        <taxon>Cercopithecidae</taxon>
        <taxon>Cercopithecinae</taxon>
        <taxon>Macaca</taxon>
    </lineage>
</organism>
<evidence type="ECO:0000256" key="1">
    <source>
        <dbReference type="SAM" id="Phobius"/>
    </source>
</evidence>
<keyword evidence="1" id="KW-0812">Transmembrane</keyword>
<dbReference type="GeneTree" id="ENSGT01150000286943"/>
<dbReference type="PANTHER" id="PTHR12138">
    <property type="entry name" value="PRIMATE-EXPANDED PROTEIN FAMILY"/>
    <property type="match status" value="1"/>
</dbReference>
<feature type="transmembrane region" description="Helical" evidence="1">
    <location>
        <begin position="66"/>
        <end position="87"/>
    </location>
</feature>
<sequence length="218" mass="24533">ALKKQIILLRDPQQLGTRISRPTWFDGTVWDHLSTLTPCGTEKQRQQPAKPPGSPCWNYKVQVAPFFLPFWFCLFRFVFVCLFLFSFSSRWGLALLPRLKCNGGISAHCNLCAPGSSDSPASASPVAGITGAHHHAWLIFPFLFGFAVLQGAEAMRQGLQIQDNYSPDAADPDTKMAVDPRMVQLYTPVSETCFLTYFPKCSIQARYDLSQTHRMREQ</sequence>
<evidence type="ECO:0000313" key="2">
    <source>
        <dbReference type="Ensembl" id="ENSMMUP00000070134.1"/>
    </source>
</evidence>
<dbReference type="InParanoid" id="A0A5F7ZZP6"/>
<proteinExistence type="predicted"/>
<reference evidence="3" key="1">
    <citation type="journal article" date="2007" name="Science">
        <title>Evolutionary and biomedical insights from the rhesus macaque genome.</title>
        <authorList>
            <person name="Gibbs R.A."/>
            <person name="Rogers J."/>
            <person name="Katze M.G."/>
            <person name="Bumgarner R."/>
            <person name="Weinstock G.M."/>
            <person name="Mardis E.R."/>
            <person name="Remington K.A."/>
            <person name="Strausberg R.L."/>
            <person name="Venter J.C."/>
            <person name="Wilson R.K."/>
            <person name="Batzer M.A."/>
            <person name="Bustamante C.D."/>
            <person name="Eichler E.E."/>
            <person name="Hahn M.W."/>
            <person name="Hardison R.C."/>
            <person name="Makova K.D."/>
            <person name="Miller W."/>
            <person name="Milosavljevic A."/>
            <person name="Palermo R.E."/>
            <person name="Siepel A."/>
            <person name="Sikela J.M."/>
            <person name="Attaway T."/>
            <person name="Bell S."/>
            <person name="Bernard K.E."/>
            <person name="Buhay C.J."/>
            <person name="Chandrabose M.N."/>
            <person name="Dao M."/>
            <person name="Davis C."/>
            <person name="Delehaunty K.D."/>
            <person name="Ding Y."/>
            <person name="Dinh H.H."/>
            <person name="Dugan-Rocha S."/>
            <person name="Fulton L.A."/>
            <person name="Gabisi R.A."/>
            <person name="Garner T.T."/>
            <person name="Godfrey J."/>
            <person name="Hawes A.C."/>
            <person name="Hernandez J."/>
            <person name="Hines S."/>
            <person name="Holder M."/>
            <person name="Hume J."/>
            <person name="Jhangiani S.N."/>
            <person name="Joshi V."/>
            <person name="Khan Z.M."/>
            <person name="Kirkness E.F."/>
            <person name="Cree A."/>
            <person name="Fowler R.G."/>
            <person name="Lee S."/>
            <person name="Lewis L.R."/>
            <person name="Li Z."/>
            <person name="Liu Y.-S."/>
            <person name="Moore S.M."/>
            <person name="Muzny D."/>
            <person name="Nazareth L.V."/>
            <person name="Ngo D.N."/>
            <person name="Okwuonu G.O."/>
            <person name="Pai G."/>
            <person name="Parker D."/>
            <person name="Paul H.A."/>
            <person name="Pfannkoch C."/>
            <person name="Pohl C.S."/>
            <person name="Rogers Y.-H.C."/>
            <person name="Ruiz S.J."/>
            <person name="Sabo A."/>
            <person name="Santibanez J."/>
            <person name="Schneider B.W."/>
            <person name="Smith S.M."/>
            <person name="Sodergren E."/>
            <person name="Svatek A.F."/>
            <person name="Utterback T.R."/>
            <person name="Vattathil S."/>
            <person name="Warren W."/>
            <person name="White C.S."/>
            <person name="Chinwalla A.T."/>
            <person name="Feng Y."/>
            <person name="Halpern A.L."/>
            <person name="Hillier L.W."/>
            <person name="Huang X."/>
            <person name="Minx P."/>
            <person name="Nelson J.O."/>
            <person name="Pepin K.H."/>
            <person name="Qin X."/>
            <person name="Sutton G.G."/>
            <person name="Venter E."/>
            <person name="Walenz B.P."/>
            <person name="Wallis J.W."/>
            <person name="Worley K.C."/>
            <person name="Yang S.-P."/>
            <person name="Jones S.M."/>
            <person name="Marra M.A."/>
            <person name="Rocchi M."/>
            <person name="Schein J.E."/>
            <person name="Baertsch R."/>
            <person name="Clarke L."/>
            <person name="Csuros M."/>
            <person name="Glasscock J."/>
            <person name="Harris R.A."/>
            <person name="Havlak P."/>
            <person name="Jackson A.R."/>
            <person name="Jiang H."/>
            <person name="Liu Y."/>
            <person name="Messina D.N."/>
            <person name="Shen Y."/>
            <person name="Song H.X.-Z."/>
            <person name="Wylie T."/>
            <person name="Zhang L."/>
            <person name="Birney E."/>
            <person name="Han K."/>
            <person name="Konkel M.K."/>
            <person name="Lee J."/>
            <person name="Smit A.F.A."/>
            <person name="Ullmer B."/>
            <person name="Wang H."/>
            <person name="Xing J."/>
            <person name="Burhans R."/>
            <person name="Cheng Z."/>
            <person name="Karro J.E."/>
            <person name="Ma J."/>
            <person name="Raney B."/>
            <person name="She X."/>
            <person name="Cox M.J."/>
            <person name="Demuth J.P."/>
            <person name="Dumas L.J."/>
            <person name="Han S.-G."/>
            <person name="Hopkins J."/>
            <person name="Karimpour-Fard A."/>
            <person name="Kim Y.H."/>
            <person name="Pollack J.R."/>
            <person name="Vinar T."/>
            <person name="Addo-Quaye C."/>
            <person name="Degenhardt J."/>
            <person name="Denby A."/>
            <person name="Hubisz M.J."/>
            <person name="Indap A."/>
            <person name="Kosiol C."/>
            <person name="Lahn B.T."/>
            <person name="Lawson H.A."/>
            <person name="Marklein A."/>
            <person name="Nielsen R."/>
            <person name="Vallender E.J."/>
            <person name="Clark A.G."/>
            <person name="Ferguson B."/>
            <person name="Hernandez R.D."/>
            <person name="Hirani K."/>
            <person name="Kehrer-Sawatzki H."/>
            <person name="Kolb J."/>
            <person name="Patil S."/>
            <person name="Pu L.-L."/>
            <person name="Ren Y."/>
            <person name="Smith D.G."/>
            <person name="Wheeler D.A."/>
            <person name="Schenck I."/>
            <person name="Ball E.V."/>
            <person name="Chen R."/>
            <person name="Cooper D.N."/>
            <person name="Giardine B."/>
            <person name="Hsu F."/>
            <person name="Kent W.J."/>
            <person name="Lesk A."/>
            <person name="Nelson D.L."/>
            <person name="O'brien W.E."/>
            <person name="Pruefer K."/>
            <person name="Stenson P.D."/>
            <person name="Wallace J.C."/>
            <person name="Ke H."/>
            <person name="Liu X.-M."/>
            <person name="Wang P."/>
            <person name="Xiang A.P."/>
            <person name="Yang F."/>
            <person name="Barber G.P."/>
            <person name="Haussler D."/>
            <person name="Karolchik D."/>
            <person name="Kern A.D."/>
            <person name="Kuhn R.M."/>
            <person name="Smith K.E."/>
            <person name="Zwieg A.S."/>
        </authorList>
    </citation>
    <scope>NUCLEOTIDE SEQUENCE [LARGE SCALE GENOMIC DNA]</scope>
    <source>
        <strain evidence="3">17573</strain>
    </source>
</reference>
<protein>
    <submittedName>
        <fullName evidence="2">Uncharacterized protein</fullName>
    </submittedName>
</protein>
<dbReference type="Proteomes" id="UP000006718">
    <property type="component" value="Chromosome 16"/>
</dbReference>
<dbReference type="PANTHER" id="PTHR12138:SF135">
    <property type="entry name" value="SAM DOMAIN-CONTAINING PROTEIN"/>
    <property type="match status" value="1"/>
</dbReference>
<evidence type="ECO:0000313" key="3">
    <source>
        <dbReference type="Proteomes" id="UP000006718"/>
    </source>
</evidence>